<evidence type="ECO:0000313" key="2">
    <source>
        <dbReference type="EMBL" id="EAY09995.1"/>
    </source>
</evidence>
<accession>A2EBG5</accession>
<keyword evidence="1" id="KW-0812">Transmembrane</keyword>
<evidence type="ECO:0000256" key="1">
    <source>
        <dbReference type="SAM" id="Phobius"/>
    </source>
</evidence>
<proteinExistence type="predicted"/>
<dbReference type="VEuPathDB" id="TrichDB:TVAGG3_0406750"/>
<feature type="transmembrane region" description="Helical" evidence="1">
    <location>
        <begin position="453"/>
        <end position="471"/>
    </location>
</feature>
<dbReference type="RefSeq" id="XP_001322218.1">
    <property type="nucleotide sequence ID" value="XM_001322183.1"/>
</dbReference>
<sequence length="490" mass="54704">MFEFLFSFSCSISISGVGYYEADVTSSGTSLEFNLPAVPDATYYLAFSKKDYQLSLDGESSNPSDIYRIDNLKAIYKASMSDQTRSKLPFGIFLVPTSFDALEFWIQPNSTGTYQIPQLTNNSKKIYLCILNDNPISITITQDSDTNTVLSSKDGNLPKSTETTISGTNIVTLEYSYIEKSTVGTTYTLTTQAVANNMDKQCYDKRKSKVNFDTFLIIPYFIYRYSVLDSSLKYGYNSITVSSNTSYLIPKNKMIIFVQSSVDVQGYISTEQYGLSILGNTKIQAIDLVSNGVLLFSANGSSVKCGFVIFNYSQTEICKYPTIFSGTGKYSLTNTIGSHCIITVFSEGTLSFDSTNYLRSTVNTLGITLKDKTISEPSLTVIYYGETYNADDRNTDYTIVFDYKGATGDLNYVIESRNSYYQFYKVSSQGSESVNVGGVDYAKKVLIKPKYKYLAFLTLILVIAAVVFIYYRFCAKKPNNQNDNEDHSSD</sequence>
<dbReference type="VEuPathDB" id="TrichDB:TVAG_128040"/>
<keyword evidence="3" id="KW-1185">Reference proteome</keyword>
<keyword evidence="1" id="KW-1133">Transmembrane helix</keyword>
<dbReference type="Proteomes" id="UP000001542">
    <property type="component" value="Unassembled WGS sequence"/>
</dbReference>
<protein>
    <recommendedName>
        <fullName evidence="4">Transmembrane protein</fullName>
    </recommendedName>
</protein>
<keyword evidence="1" id="KW-0472">Membrane</keyword>
<evidence type="ECO:0000313" key="3">
    <source>
        <dbReference type="Proteomes" id="UP000001542"/>
    </source>
</evidence>
<dbReference type="AlphaFoldDB" id="A2EBG5"/>
<reference evidence="2" key="2">
    <citation type="journal article" date="2007" name="Science">
        <title>Draft genome sequence of the sexually transmitted pathogen Trichomonas vaginalis.</title>
        <authorList>
            <person name="Carlton J.M."/>
            <person name="Hirt R.P."/>
            <person name="Silva J.C."/>
            <person name="Delcher A.L."/>
            <person name="Schatz M."/>
            <person name="Zhao Q."/>
            <person name="Wortman J.R."/>
            <person name="Bidwell S.L."/>
            <person name="Alsmark U.C.M."/>
            <person name="Besteiro S."/>
            <person name="Sicheritz-Ponten T."/>
            <person name="Noel C.J."/>
            <person name="Dacks J.B."/>
            <person name="Foster P.G."/>
            <person name="Simillion C."/>
            <person name="Van de Peer Y."/>
            <person name="Miranda-Saavedra D."/>
            <person name="Barton G.J."/>
            <person name="Westrop G.D."/>
            <person name="Mueller S."/>
            <person name="Dessi D."/>
            <person name="Fiori P.L."/>
            <person name="Ren Q."/>
            <person name="Paulsen I."/>
            <person name="Zhang H."/>
            <person name="Bastida-Corcuera F.D."/>
            <person name="Simoes-Barbosa A."/>
            <person name="Brown M.T."/>
            <person name="Hayes R.D."/>
            <person name="Mukherjee M."/>
            <person name="Okumura C.Y."/>
            <person name="Schneider R."/>
            <person name="Smith A.J."/>
            <person name="Vanacova S."/>
            <person name="Villalvazo M."/>
            <person name="Haas B.J."/>
            <person name="Pertea M."/>
            <person name="Feldblyum T.V."/>
            <person name="Utterback T.R."/>
            <person name="Shu C.L."/>
            <person name="Osoegawa K."/>
            <person name="de Jong P.J."/>
            <person name="Hrdy I."/>
            <person name="Horvathova L."/>
            <person name="Zubacova Z."/>
            <person name="Dolezal P."/>
            <person name="Malik S.B."/>
            <person name="Logsdon J.M. Jr."/>
            <person name="Henze K."/>
            <person name="Gupta A."/>
            <person name="Wang C.C."/>
            <person name="Dunne R.L."/>
            <person name="Upcroft J.A."/>
            <person name="Upcroft P."/>
            <person name="White O."/>
            <person name="Salzberg S.L."/>
            <person name="Tang P."/>
            <person name="Chiu C.-H."/>
            <person name="Lee Y.-S."/>
            <person name="Embley T.M."/>
            <person name="Coombs G.H."/>
            <person name="Mottram J.C."/>
            <person name="Tachezy J."/>
            <person name="Fraser-Liggett C.M."/>
            <person name="Johnson P.J."/>
        </authorList>
    </citation>
    <scope>NUCLEOTIDE SEQUENCE [LARGE SCALE GENOMIC DNA]</scope>
    <source>
        <strain evidence="2">G3</strain>
    </source>
</reference>
<dbReference type="KEGG" id="tva:4767926"/>
<gene>
    <name evidence="2" type="ORF">TVAG_128040</name>
</gene>
<dbReference type="InParanoid" id="A2EBG5"/>
<dbReference type="EMBL" id="DS113346">
    <property type="protein sequence ID" value="EAY09995.1"/>
    <property type="molecule type" value="Genomic_DNA"/>
</dbReference>
<organism evidence="2 3">
    <name type="scientific">Trichomonas vaginalis (strain ATCC PRA-98 / G3)</name>
    <dbReference type="NCBI Taxonomy" id="412133"/>
    <lineage>
        <taxon>Eukaryota</taxon>
        <taxon>Metamonada</taxon>
        <taxon>Parabasalia</taxon>
        <taxon>Trichomonadida</taxon>
        <taxon>Trichomonadidae</taxon>
        <taxon>Trichomonas</taxon>
    </lineage>
</organism>
<reference evidence="2" key="1">
    <citation type="submission" date="2006-10" db="EMBL/GenBank/DDBJ databases">
        <authorList>
            <person name="Amadeo P."/>
            <person name="Zhao Q."/>
            <person name="Wortman J."/>
            <person name="Fraser-Liggett C."/>
            <person name="Carlton J."/>
        </authorList>
    </citation>
    <scope>NUCLEOTIDE SEQUENCE</scope>
    <source>
        <strain evidence="2">G3</strain>
    </source>
</reference>
<evidence type="ECO:0008006" key="4">
    <source>
        <dbReference type="Google" id="ProtNLM"/>
    </source>
</evidence>
<name>A2EBG5_TRIV3</name>